<dbReference type="InterPro" id="IPR002938">
    <property type="entry name" value="FAD-bd"/>
</dbReference>
<dbReference type="Gene3D" id="3.50.50.60">
    <property type="entry name" value="FAD/NAD(P)-binding domain"/>
    <property type="match status" value="1"/>
</dbReference>
<dbReference type="GO" id="GO:0004497">
    <property type="term" value="F:monooxygenase activity"/>
    <property type="evidence" value="ECO:0007669"/>
    <property type="project" value="UniProtKB-KW"/>
</dbReference>
<evidence type="ECO:0000313" key="5">
    <source>
        <dbReference type="Proteomes" id="UP000565262"/>
    </source>
</evidence>
<reference evidence="4 5" key="1">
    <citation type="submission" date="2020-08" db="EMBL/GenBank/DDBJ databases">
        <title>Oceanospirillum sp. nov. isolated from marine sediment.</title>
        <authorList>
            <person name="Ji X."/>
        </authorList>
    </citation>
    <scope>NUCLEOTIDE SEQUENCE [LARGE SCALE GENOMIC DNA]</scope>
    <source>
        <strain evidence="4 5">D5</strain>
    </source>
</reference>
<evidence type="ECO:0000313" key="4">
    <source>
        <dbReference type="EMBL" id="MBB1486156.1"/>
    </source>
</evidence>
<keyword evidence="1" id="KW-0560">Oxidoreductase</keyword>
<dbReference type="Pfam" id="PF01494">
    <property type="entry name" value="FAD_binding_3"/>
    <property type="match status" value="1"/>
</dbReference>
<dbReference type="PANTHER" id="PTHR13789:SF309">
    <property type="entry name" value="PUTATIVE (AFU_ORTHOLOGUE AFUA_6G14510)-RELATED"/>
    <property type="match status" value="1"/>
</dbReference>
<keyword evidence="2 4" id="KW-0503">Monooxygenase</keyword>
<evidence type="ECO:0000256" key="2">
    <source>
        <dbReference type="ARBA" id="ARBA00023033"/>
    </source>
</evidence>
<protein>
    <submittedName>
        <fullName evidence="4">FAD-dependent monooxygenase</fullName>
    </submittedName>
</protein>
<dbReference type="EMBL" id="JACJFM010000005">
    <property type="protein sequence ID" value="MBB1486156.1"/>
    <property type="molecule type" value="Genomic_DNA"/>
</dbReference>
<accession>A0A839IPI4</accession>
<comment type="caution">
    <text evidence="4">The sequence shown here is derived from an EMBL/GenBank/DDBJ whole genome shotgun (WGS) entry which is preliminary data.</text>
</comment>
<sequence length="388" mass="42999">MNHTGRIAIVGAGIAGLSLAILARKQGYQVSVYEQNNQISALGTGITLWPNAMFVLTQMGLEKEIKDLGGMPEAMCQYSQSGILQSRLDMKPLNDMSGFPTITILRRDLMRILARAAEKSAVDIYLNCTISTLDIELLKQKYDLVVGADGRMNSVARQLLYSGQISPCYQGFINIIGISQLQKNELNNTIYDFRGGGERFGIVPVTSDLCFWAAAWVADQDKVRPLSGWYSEMNQRFCDWHDRVQTVLAAHDPASRRCVFVHDLEPLPYWHKDNLLIIGDAAHGSLPTSGQGACQALEDAWHLYRLLLSDTEQNGNTLQGNARSECILYDFYQCRIAKTSAAQAIGRQVARGIFSPDENSSGIKHQATVSAISAEQLSRFWMQGLEAL</sequence>
<gene>
    <name evidence="4" type="ORF">H4O21_06005</name>
</gene>
<dbReference type="PRINTS" id="PR00420">
    <property type="entry name" value="RNGMNOXGNASE"/>
</dbReference>
<dbReference type="GO" id="GO:0071949">
    <property type="term" value="F:FAD binding"/>
    <property type="evidence" value="ECO:0007669"/>
    <property type="project" value="InterPro"/>
</dbReference>
<dbReference type="PANTHER" id="PTHR13789">
    <property type="entry name" value="MONOOXYGENASE"/>
    <property type="match status" value="1"/>
</dbReference>
<dbReference type="InterPro" id="IPR036188">
    <property type="entry name" value="FAD/NAD-bd_sf"/>
</dbReference>
<keyword evidence="5" id="KW-1185">Reference proteome</keyword>
<proteinExistence type="predicted"/>
<dbReference type="Proteomes" id="UP000565262">
    <property type="component" value="Unassembled WGS sequence"/>
</dbReference>
<dbReference type="InterPro" id="IPR050493">
    <property type="entry name" value="FAD-dep_Monooxygenase_BioMet"/>
</dbReference>
<feature type="domain" description="FAD-binding" evidence="3">
    <location>
        <begin position="7"/>
        <end position="310"/>
    </location>
</feature>
<name>A0A839IPI4_9GAMM</name>
<dbReference type="SUPFAM" id="SSF51905">
    <property type="entry name" value="FAD/NAD(P)-binding domain"/>
    <property type="match status" value="1"/>
</dbReference>
<organism evidence="4 5">
    <name type="scientific">Oceanospirillum sediminis</name>
    <dbReference type="NCBI Taxonomy" id="2760088"/>
    <lineage>
        <taxon>Bacteria</taxon>
        <taxon>Pseudomonadati</taxon>
        <taxon>Pseudomonadota</taxon>
        <taxon>Gammaproteobacteria</taxon>
        <taxon>Oceanospirillales</taxon>
        <taxon>Oceanospirillaceae</taxon>
        <taxon>Oceanospirillum</taxon>
    </lineage>
</organism>
<dbReference type="AlphaFoldDB" id="A0A839IPI4"/>
<dbReference type="RefSeq" id="WP_182807937.1">
    <property type="nucleotide sequence ID" value="NZ_JACJFM010000005.1"/>
</dbReference>
<evidence type="ECO:0000256" key="1">
    <source>
        <dbReference type="ARBA" id="ARBA00023002"/>
    </source>
</evidence>
<evidence type="ECO:0000259" key="3">
    <source>
        <dbReference type="Pfam" id="PF01494"/>
    </source>
</evidence>